<protein>
    <submittedName>
        <fullName evidence="4">DUF2850 domain-containing protein</fullName>
    </submittedName>
    <submittedName>
        <fullName evidence="5">Uncharacterized protein DUF2850</fullName>
    </submittedName>
</protein>
<reference evidence="6 7" key="1">
    <citation type="submission" date="2018-01" db="EMBL/GenBank/DDBJ databases">
        <title>Draft genome sequences of six Vibrio diazotrophicus strains isolated from deep-sea sediments of the Baltic Sea.</title>
        <authorList>
            <person name="Castillo D."/>
            <person name="Vandieken V."/>
            <person name="Chiang O."/>
            <person name="Middelboe M."/>
        </authorList>
    </citation>
    <scope>NUCLEOTIDE SEQUENCE [LARGE SCALE GENOMIC DNA]</scope>
    <source>
        <strain evidence="4 6">60.27F</strain>
        <strain evidence="3 7">65.10M</strain>
    </source>
</reference>
<keyword evidence="2" id="KW-1133">Transmembrane helix</keyword>
<feature type="transmembrane region" description="Helical" evidence="2">
    <location>
        <begin position="6"/>
        <end position="28"/>
    </location>
</feature>
<dbReference type="EMBL" id="POSK01000001">
    <property type="protein sequence ID" value="PNI06693.1"/>
    <property type="molecule type" value="Genomic_DNA"/>
</dbReference>
<evidence type="ECO:0000256" key="1">
    <source>
        <dbReference type="SAM" id="MobiDB-lite"/>
    </source>
</evidence>
<organism evidence="4 6">
    <name type="scientific">Vibrio diazotrophicus</name>
    <dbReference type="NCBI Taxonomy" id="685"/>
    <lineage>
        <taxon>Bacteria</taxon>
        <taxon>Pseudomonadati</taxon>
        <taxon>Pseudomonadota</taxon>
        <taxon>Gammaproteobacteria</taxon>
        <taxon>Vibrionales</taxon>
        <taxon>Vibrionaceae</taxon>
        <taxon>Vibrio</taxon>
    </lineage>
</organism>
<dbReference type="Proteomes" id="UP000236547">
    <property type="component" value="Unassembled WGS sequence"/>
</dbReference>
<dbReference type="RefSeq" id="WP_042485539.1">
    <property type="nucleotide sequence ID" value="NZ_CBCRWT010000032.1"/>
</dbReference>
<dbReference type="EMBL" id="POSM01000001">
    <property type="protein sequence ID" value="PNI03801.1"/>
    <property type="molecule type" value="Genomic_DNA"/>
</dbReference>
<comment type="caution">
    <text evidence="4">The sequence shown here is derived from an EMBL/GenBank/DDBJ whole genome shotgun (WGS) entry which is preliminary data.</text>
</comment>
<feature type="compositionally biased region" description="Polar residues" evidence="1">
    <location>
        <begin position="135"/>
        <end position="144"/>
    </location>
</feature>
<evidence type="ECO:0000313" key="6">
    <source>
        <dbReference type="Proteomes" id="UP000236449"/>
    </source>
</evidence>
<evidence type="ECO:0000313" key="8">
    <source>
        <dbReference type="Proteomes" id="UP000248729"/>
    </source>
</evidence>
<evidence type="ECO:0000313" key="5">
    <source>
        <dbReference type="EMBL" id="RAS69428.1"/>
    </source>
</evidence>
<dbReference type="InterPro" id="IPR021271">
    <property type="entry name" value="DUF2850"/>
</dbReference>
<keyword evidence="2" id="KW-0472">Membrane</keyword>
<dbReference type="GeneID" id="94027189"/>
<keyword evidence="2" id="KW-0812">Transmembrane</keyword>
<dbReference type="Proteomes" id="UP000236449">
    <property type="component" value="Unassembled WGS sequence"/>
</dbReference>
<dbReference type="AlphaFoldDB" id="A0A2J8HZY0"/>
<name>A0A2J8HZY0_VIBDI</name>
<evidence type="ECO:0000313" key="4">
    <source>
        <dbReference type="EMBL" id="PNI06693.1"/>
    </source>
</evidence>
<dbReference type="OrthoDB" id="5904443at2"/>
<dbReference type="EMBL" id="QLTR01000001">
    <property type="protein sequence ID" value="RAS69428.1"/>
    <property type="molecule type" value="Genomic_DNA"/>
</dbReference>
<dbReference type="Proteomes" id="UP000248729">
    <property type="component" value="Unassembled WGS sequence"/>
</dbReference>
<reference evidence="5 8" key="2">
    <citation type="submission" date="2018-06" db="EMBL/GenBank/DDBJ databases">
        <title>Freshwater and sediment microbial communities from various areas in North America, analyzing microbe dynamics in response to fracking.</title>
        <authorList>
            <person name="Lamendella R."/>
        </authorList>
    </citation>
    <scope>NUCLEOTIDE SEQUENCE [LARGE SCALE GENOMIC DNA]</scope>
    <source>
        <strain evidence="5 8">99A</strain>
    </source>
</reference>
<dbReference type="Pfam" id="PF11012">
    <property type="entry name" value="DUF2850"/>
    <property type="match status" value="1"/>
</dbReference>
<keyword evidence="7" id="KW-1185">Reference proteome</keyword>
<proteinExistence type="predicted"/>
<feature type="region of interest" description="Disordered" evidence="1">
    <location>
        <begin position="123"/>
        <end position="144"/>
    </location>
</feature>
<evidence type="ECO:0000313" key="3">
    <source>
        <dbReference type="EMBL" id="PNI03801.1"/>
    </source>
</evidence>
<gene>
    <name evidence="4" type="ORF">C1N32_01410</name>
    <name evidence="3" type="ORF">C1O25_01740</name>
    <name evidence="5" type="ORF">DET48_1012</name>
</gene>
<evidence type="ECO:0000256" key="2">
    <source>
        <dbReference type="SAM" id="Phobius"/>
    </source>
</evidence>
<accession>A0A2J8HZY0</accession>
<evidence type="ECO:0000313" key="7">
    <source>
        <dbReference type="Proteomes" id="UP000236547"/>
    </source>
</evidence>
<sequence>MSKEALFKSVFATTLGVAALLCGALIYFGYQAYTNPSQVYGSWIEINAPGYRTEVLTLSDQGVFRNHRLISTSFEYDGKNIKIETGKGRSVYALAGTENSPQLKRIQPASPIQRFIKQGFEDTVDSESAAETRRSAITSHFDQN</sequence>